<dbReference type="SUPFAM" id="SSF53098">
    <property type="entry name" value="Ribonuclease H-like"/>
    <property type="match status" value="1"/>
</dbReference>
<organism evidence="1 2">
    <name type="scientific">Favolaschia claudopus</name>
    <dbReference type="NCBI Taxonomy" id="2862362"/>
    <lineage>
        <taxon>Eukaryota</taxon>
        <taxon>Fungi</taxon>
        <taxon>Dikarya</taxon>
        <taxon>Basidiomycota</taxon>
        <taxon>Agaricomycotina</taxon>
        <taxon>Agaricomycetes</taxon>
        <taxon>Agaricomycetidae</taxon>
        <taxon>Agaricales</taxon>
        <taxon>Marasmiineae</taxon>
        <taxon>Mycenaceae</taxon>
        <taxon>Favolaschia</taxon>
    </lineage>
</organism>
<dbReference type="Gene3D" id="3.30.420.10">
    <property type="entry name" value="Ribonuclease H-like superfamily/Ribonuclease H"/>
    <property type="match status" value="1"/>
</dbReference>
<dbReference type="AlphaFoldDB" id="A0AAV9ZD17"/>
<keyword evidence="2" id="KW-1185">Reference proteome</keyword>
<evidence type="ECO:0000313" key="1">
    <source>
        <dbReference type="EMBL" id="KAK6978139.1"/>
    </source>
</evidence>
<protein>
    <recommendedName>
        <fullName evidence="3">3'-5' exonuclease domain-containing protein</fullName>
    </recommendedName>
</protein>
<comment type="caution">
    <text evidence="1">The sequence shown here is derived from an EMBL/GenBank/DDBJ whole genome shotgun (WGS) entry which is preliminary data.</text>
</comment>
<sequence length="344" mass="39081">MANDYHYCQSPESLHPLLEALKTTSCVVLDCEGVDLGREGGSVTILSLLLSPLEDSDEQTKPYIVDLKTLESDKPSLTLLFDVLTSDTILKVTFDGRWDGLALRPLGYEPAQNRYVLDMQLAMVMKRVEIDGETREEQIERLRGWLAYRELEQHSQMYELIHKLPSLEMALIDIFEHDESHENIAEPLRAKTAHGIYHSSWGDRPLDIKYLEYAAAVVRLITGSQLYHRFHDGGMLARLTELQSATTGFLASAGKAEVEMYNAHRLLPLDVLKPRAAGPTYQCDGCRLTLGSNAFSKSARLMLNKKKERLCWVCRAVKIHEETNRNRYDSDGDPYAYDSDDDPW</sequence>
<evidence type="ECO:0008006" key="3">
    <source>
        <dbReference type="Google" id="ProtNLM"/>
    </source>
</evidence>
<dbReference type="InterPro" id="IPR012337">
    <property type="entry name" value="RNaseH-like_sf"/>
</dbReference>
<dbReference type="GO" id="GO:0003676">
    <property type="term" value="F:nucleic acid binding"/>
    <property type="evidence" value="ECO:0007669"/>
    <property type="project" value="InterPro"/>
</dbReference>
<dbReference type="EMBL" id="JAWWNJ010000161">
    <property type="protein sequence ID" value="KAK6978139.1"/>
    <property type="molecule type" value="Genomic_DNA"/>
</dbReference>
<accession>A0AAV9ZD17</accession>
<gene>
    <name evidence="1" type="ORF">R3P38DRAFT_3119733</name>
</gene>
<evidence type="ECO:0000313" key="2">
    <source>
        <dbReference type="Proteomes" id="UP001362999"/>
    </source>
</evidence>
<reference evidence="1 2" key="1">
    <citation type="journal article" date="2024" name="J Genomics">
        <title>Draft genome sequencing and assembly of Favolaschia claudopus CIRM-BRFM 2984 isolated from oak limbs.</title>
        <authorList>
            <person name="Navarro D."/>
            <person name="Drula E."/>
            <person name="Chaduli D."/>
            <person name="Cazenave R."/>
            <person name="Ahrendt S."/>
            <person name="Wang J."/>
            <person name="Lipzen A."/>
            <person name="Daum C."/>
            <person name="Barry K."/>
            <person name="Grigoriev I.V."/>
            <person name="Favel A."/>
            <person name="Rosso M.N."/>
            <person name="Martin F."/>
        </authorList>
    </citation>
    <scope>NUCLEOTIDE SEQUENCE [LARGE SCALE GENOMIC DNA]</scope>
    <source>
        <strain evidence="1 2">CIRM-BRFM 2984</strain>
    </source>
</reference>
<dbReference type="Proteomes" id="UP001362999">
    <property type="component" value="Unassembled WGS sequence"/>
</dbReference>
<proteinExistence type="predicted"/>
<name>A0AAV9ZD17_9AGAR</name>
<dbReference type="InterPro" id="IPR036397">
    <property type="entry name" value="RNaseH_sf"/>
</dbReference>